<comment type="caution">
    <text evidence="4">The sequence shown here is derived from an EMBL/GenBank/DDBJ whole genome shotgun (WGS) entry which is preliminary data.</text>
</comment>
<dbReference type="SUPFAM" id="SSF53254">
    <property type="entry name" value="Phosphoglycerate mutase-like"/>
    <property type="match status" value="1"/>
</dbReference>
<feature type="region of interest" description="Disordered" evidence="3">
    <location>
        <begin position="210"/>
        <end position="235"/>
    </location>
</feature>
<keyword evidence="5" id="KW-1185">Reference proteome</keyword>
<accession>A0A8H7ZKW5</accession>
<organism evidence="4 5">
    <name type="scientific">Olpidium bornovanus</name>
    <dbReference type="NCBI Taxonomy" id="278681"/>
    <lineage>
        <taxon>Eukaryota</taxon>
        <taxon>Fungi</taxon>
        <taxon>Fungi incertae sedis</taxon>
        <taxon>Olpidiomycota</taxon>
        <taxon>Olpidiomycotina</taxon>
        <taxon>Olpidiomycetes</taxon>
        <taxon>Olpidiales</taxon>
        <taxon>Olpidiaceae</taxon>
        <taxon>Olpidium</taxon>
    </lineage>
</organism>
<dbReference type="InterPro" id="IPR000560">
    <property type="entry name" value="His_Pase_clade-2"/>
</dbReference>
<keyword evidence="2" id="KW-0378">Hydrolase</keyword>
<dbReference type="InterPro" id="IPR029033">
    <property type="entry name" value="His_PPase_superfam"/>
</dbReference>
<name>A0A8H7ZKW5_9FUNG</name>
<gene>
    <name evidence="4" type="ORF">BJ554DRAFT_4832</name>
</gene>
<dbReference type="InterPro" id="IPR050645">
    <property type="entry name" value="Histidine_acid_phosphatase"/>
</dbReference>
<dbReference type="PANTHER" id="PTHR11567:SF110">
    <property type="entry name" value="2-PHOSPHOXYLOSE PHOSPHATASE 1"/>
    <property type="match status" value="1"/>
</dbReference>
<comment type="similarity">
    <text evidence="1">Belongs to the histidine acid phosphatase family.</text>
</comment>
<dbReference type="PANTHER" id="PTHR11567">
    <property type="entry name" value="ACID PHOSPHATASE-RELATED"/>
    <property type="match status" value="1"/>
</dbReference>
<dbReference type="EMBL" id="JAEFCI010012979">
    <property type="protein sequence ID" value="KAG5455668.1"/>
    <property type="molecule type" value="Genomic_DNA"/>
</dbReference>
<feature type="non-terminal residue" evidence="4">
    <location>
        <position position="1"/>
    </location>
</feature>
<evidence type="ECO:0000256" key="2">
    <source>
        <dbReference type="ARBA" id="ARBA00022801"/>
    </source>
</evidence>
<dbReference type="AlphaFoldDB" id="A0A8H7ZKW5"/>
<evidence type="ECO:0000256" key="3">
    <source>
        <dbReference type="SAM" id="MobiDB-lite"/>
    </source>
</evidence>
<dbReference type="Gene3D" id="3.40.50.1240">
    <property type="entry name" value="Phosphoglycerate mutase-like"/>
    <property type="match status" value="1"/>
</dbReference>
<protein>
    <submittedName>
        <fullName evidence="4">Histidine phosphatase superfamily</fullName>
    </submittedName>
</protein>
<evidence type="ECO:0000256" key="1">
    <source>
        <dbReference type="ARBA" id="ARBA00005375"/>
    </source>
</evidence>
<evidence type="ECO:0000313" key="4">
    <source>
        <dbReference type="EMBL" id="KAG5455668.1"/>
    </source>
</evidence>
<feature type="compositionally biased region" description="Acidic residues" evidence="3">
    <location>
        <begin position="210"/>
        <end position="227"/>
    </location>
</feature>
<proteinExistence type="inferred from homology"/>
<dbReference type="Pfam" id="PF00328">
    <property type="entry name" value="His_Phos_2"/>
    <property type="match status" value="1"/>
</dbReference>
<dbReference type="GO" id="GO:0016791">
    <property type="term" value="F:phosphatase activity"/>
    <property type="evidence" value="ECO:0007669"/>
    <property type="project" value="TreeGrafter"/>
</dbReference>
<reference evidence="4 5" key="1">
    <citation type="journal article" name="Sci. Rep.">
        <title>Genome-scale phylogenetic analyses confirm Olpidium as the closest living zoosporic fungus to the non-flagellated, terrestrial fungi.</title>
        <authorList>
            <person name="Chang Y."/>
            <person name="Rochon D."/>
            <person name="Sekimoto S."/>
            <person name="Wang Y."/>
            <person name="Chovatia M."/>
            <person name="Sandor L."/>
            <person name="Salamov A."/>
            <person name="Grigoriev I.V."/>
            <person name="Stajich J.E."/>
            <person name="Spatafora J.W."/>
        </authorList>
    </citation>
    <scope>NUCLEOTIDE SEQUENCE [LARGE SCALE GENOMIC DNA]</scope>
    <source>
        <strain evidence="4">S191</strain>
    </source>
</reference>
<sequence length="235" mass="26417">FLAYLDYLVPRRCHLLPLPCNRRLTSCLTEKDVDAILDNAHWEFEHLFRDGDHAEAFTRATTGPFLAELRDSVFRHAKAASERGRAKPPRYNDGSEDLRNSAFELYSTHEETIAALLGAFKAKYVHVPPYSSNIVVELWRDPAGAGEPGGYDEFFIRILYNGEIVEVPWCDLNACPVEWVWQYTKPLIPDDVEAECGTKYFKGDSGDGDFDEFDDFDDGAIDPDVDADPAAGFAA</sequence>
<dbReference type="OrthoDB" id="10257284at2759"/>
<evidence type="ECO:0000313" key="5">
    <source>
        <dbReference type="Proteomes" id="UP000673691"/>
    </source>
</evidence>
<dbReference type="Proteomes" id="UP000673691">
    <property type="component" value="Unassembled WGS sequence"/>
</dbReference>